<dbReference type="RefSeq" id="WP_133035795.1">
    <property type="nucleotide sequence ID" value="NZ_BAABEI010000012.1"/>
</dbReference>
<keyword evidence="1" id="KW-0732">Signal</keyword>
<reference evidence="2 3" key="1">
    <citation type="submission" date="2019-03" db="EMBL/GenBank/DDBJ databases">
        <title>Genomic Encyclopedia of Type Strains, Phase IV (KMG-IV): sequencing the most valuable type-strain genomes for metagenomic binning, comparative biology and taxonomic classification.</title>
        <authorList>
            <person name="Goeker M."/>
        </authorList>
    </citation>
    <scope>NUCLEOTIDE SEQUENCE [LARGE SCALE GENOMIC DNA]</scope>
    <source>
        <strain evidence="2 3">DSM 18401</strain>
    </source>
</reference>
<feature type="signal peptide" evidence="1">
    <location>
        <begin position="1"/>
        <end position="22"/>
    </location>
</feature>
<dbReference type="Proteomes" id="UP000295351">
    <property type="component" value="Unassembled WGS sequence"/>
</dbReference>
<sequence>MTVRTLLLSAMLSAAALTGAVAQEAAAPKGLDVELNALAGSQKGCLFTFVAANGFAQDVSKVSFEFVIFNDKGTVERLALLDFRDLPAGKSKVRQFDVPGIKCETVKNLLINDAPVCEGEGIEKGRCMDGIVTRSKATAGLEG</sequence>
<proteinExistence type="predicted"/>
<evidence type="ECO:0008006" key="4">
    <source>
        <dbReference type="Google" id="ProtNLM"/>
    </source>
</evidence>
<accession>A0A4R2CJZ0</accession>
<dbReference type="EMBL" id="SLVX01000017">
    <property type="protein sequence ID" value="TCN39479.1"/>
    <property type="molecule type" value="Genomic_DNA"/>
</dbReference>
<evidence type="ECO:0000313" key="2">
    <source>
        <dbReference type="EMBL" id="TCN39479.1"/>
    </source>
</evidence>
<keyword evidence="3" id="KW-1185">Reference proteome</keyword>
<evidence type="ECO:0000256" key="1">
    <source>
        <dbReference type="SAM" id="SignalP"/>
    </source>
</evidence>
<organism evidence="2 3">
    <name type="scientific">Shinella granuli</name>
    <dbReference type="NCBI Taxonomy" id="323621"/>
    <lineage>
        <taxon>Bacteria</taxon>
        <taxon>Pseudomonadati</taxon>
        <taxon>Pseudomonadota</taxon>
        <taxon>Alphaproteobacteria</taxon>
        <taxon>Hyphomicrobiales</taxon>
        <taxon>Rhizobiaceae</taxon>
        <taxon>Shinella</taxon>
    </lineage>
</organism>
<protein>
    <recommendedName>
        <fullName evidence="4">Tat pathway signal sequence domain protein</fullName>
    </recommendedName>
</protein>
<gene>
    <name evidence="2" type="ORF">EV665_117107</name>
</gene>
<comment type="caution">
    <text evidence="2">The sequence shown here is derived from an EMBL/GenBank/DDBJ whole genome shotgun (WGS) entry which is preliminary data.</text>
</comment>
<evidence type="ECO:0000313" key="3">
    <source>
        <dbReference type="Proteomes" id="UP000295351"/>
    </source>
</evidence>
<feature type="chain" id="PRO_5020838890" description="Tat pathway signal sequence domain protein" evidence="1">
    <location>
        <begin position="23"/>
        <end position="143"/>
    </location>
</feature>
<dbReference type="AlphaFoldDB" id="A0A4R2CJZ0"/>
<name>A0A4R2CJZ0_SHIGR</name>